<proteinExistence type="inferred from homology"/>
<dbReference type="Ensembl" id="ENSMICT00000066560.1">
    <property type="protein sequence ID" value="ENSMICP00000050138.1"/>
    <property type="gene ID" value="ENSMICG00000044077.1"/>
</dbReference>
<keyword evidence="1" id="KW-0413">Isomerase</keyword>
<keyword evidence="1" id="KW-0697">Rotamase</keyword>
<reference evidence="4" key="2">
    <citation type="submission" date="2025-08" db="UniProtKB">
        <authorList>
            <consortium name="Ensembl"/>
        </authorList>
    </citation>
    <scope>IDENTIFICATION</scope>
</reference>
<comment type="catalytic activity">
    <reaction evidence="1">
        <text>[protein]-peptidylproline (omega=180) = [protein]-peptidylproline (omega=0)</text>
        <dbReference type="Rhea" id="RHEA:16237"/>
        <dbReference type="Rhea" id="RHEA-COMP:10747"/>
        <dbReference type="Rhea" id="RHEA-COMP:10748"/>
        <dbReference type="ChEBI" id="CHEBI:83833"/>
        <dbReference type="ChEBI" id="CHEBI:83834"/>
        <dbReference type="EC" id="5.2.1.8"/>
    </reaction>
</comment>
<reference evidence="4" key="1">
    <citation type="submission" date="2016-12" db="EMBL/GenBank/DDBJ databases">
        <title>Mouse lemur reference genome and diversity panel.</title>
        <authorList>
            <person name="Harris R."/>
            <person name="Larsen P."/>
            <person name="Liu Y."/>
            <person name="Hughes D.S."/>
            <person name="Murali S."/>
            <person name="Raveendran M."/>
            <person name="Korchina V."/>
            <person name="Wang M."/>
            <person name="Jhangiani S."/>
            <person name="Bandaranaike D."/>
            <person name="Bellair M."/>
            <person name="Blankenburg K."/>
            <person name="Chao H."/>
            <person name="Dahdouli M."/>
            <person name="Dinh H."/>
            <person name="Doddapaneni H."/>
            <person name="English A."/>
            <person name="Firestine M."/>
            <person name="Gnanaolivu R."/>
            <person name="Gross S."/>
            <person name="Hernandez B."/>
            <person name="Javaid M."/>
            <person name="Jayaseelan J."/>
            <person name="Jones J."/>
            <person name="Khan Z."/>
            <person name="Kovar C."/>
            <person name="Kurapati P."/>
            <person name="Le B."/>
            <person name="Lee S."/>
            <person name="Li M."/>
            <person name="Mathew T."/>
            <person name="Narasimhan A."/>
            <person name="Ngo D."/>
            <person name="Nguyen L."/>
            <person name="Okwuonu G."/>
            <person name="Ongeri F."/>
            <person name="Osuji N."/>
            <person name="Pu L.-L."/>
            <person name="Puazo M."/>
            <person name="Quiroz J."/>
            <person name="Raj R."/>
            <person name="Rajbhandari K."/>
            <person name="Reid J.G."/>
            <person name="Santibanez J."/>
            <person name="Sexton D."/>
            <person name="Skinner E."/>
            <person name="Vee V."/>
            <person name="Weissenberger G."/>
            <person name="Wu Y."/>
            <person name="Xin Y."/>
            <person name="Han Y."/>
            <person name="Campbell C."/>
            <person name="Brown A."/>
            <person name="Sullivan B."/>
            <person name="Shelton J."/>
            <person name="Brown S."/>
            <person name="Dudchenko O."/>
            <person name="Machol I."/>
            <person name="Durand N."/>
            <person name="Shamim M."/>
            <person name="Lieberman A."/>
            <person name="Muzny D.M."/>
            <person name="Richards S."/>
            <person name="Yoder A."/>
            <person name="Worley K.C."/>
            <person name="Rogers J."/>
            <person name="Gibbs R.A."/>
        </authorList>
    </citation>
    <scope>NUCLEOTIDE SEQUENCE [LARGE SCALE GENOMIC DNA]</scope>
</reference>
<dbReference type="PRINTS" id="PR00153">
    <property type="entry name" value="CSAPPISMRASE"/>
</dbReference>
<dbReference type="Gene3D" id="2.40.100.10">
    <property type="entry name" value="Cyclophilin-like"/>
    <property type="match status" value="1"/>
</dbReference>
<dbReference type="AlphaFoldDB" id="A0A8C5YE94"/>
<feature type="compositionally biased region" description="Basic and acidic residues" evidence="2">
    <location>
        <begin position="101"/>
        <end position="111"/>
    </location>
</feature>
<comment type="function">
    <text evidence="1">PPIases accelerate the folding of proteins. It catalyzes the cis-trans isomerization of proline imidic peptide bonds in oligopeptides.</text>
</comment>
<protein>
    <recommendedName>
        <fullName evidence="1">Peptidyl-prolyl cis-trans isomerase</fullName>
        <shortName evidence="1">PPIase</shortName>
        <ecNumber evidence="1">5.2.1.8</ecNumber>
    </recommendedName>
</protein>
<dbReference type="PANTHER" id="PTHR11071:SF561">
    <property type="entry name" value="PEPTIDYL-PROLYL CIS-TRANS ISOMERASE D-RELATED"/>
    <property type="match status" value="1"/>
</dbReference>
<evidence type="ECO:0000259" key="3">
    <source>
        <dbReference type="PROSITE" id="PS50072"/>
    </source>
</evidence>
<dbReference type="EMBL" id="ABDC03001709">
    <property type="status" value="NOT_ANNOTATED_CDS"/>
    <property type="molecule type" value="Genomic_DNA"/>
</dbReference>
<name>A0A8C5YE94_MICMU</name>
<dbReference type="GO" id="GO:0005739">
    <property type="term" value="C:mitochondrion"/>
    <property type="evidence" value="ECO:0007669"/>
    <property type="project" value="TreeGrafter"/>
</dbReference>
<evidence type="ECO:0000313" key="4">
    <source>
        <dbReference type="Ensembl" id="ENSMICP00000050138.1"/>
    </source>
</evidence>
<dbReference type="InterPro" id="IPR029000">
    <property type="entry name" value="Cyclophilin-like_dom_sf"/>
</dbReference>
<reference evidence="4" key="3">
    <citation type="submission" date="2025-09" db="UniProtKB">
        <authorList>
            <consortium name="Ensembl"/>
        </authorList>
    </citation>
    <scope>IDENTIFICATION</scope>
</reference>
<evidence type="ECO:0000256" key="2">
    <source>
        <dbReference type="SAM" id="MobiDB-lite"/>
    </source>
</evidence>
<dbReference type="PROSITE" id="PS50072">
    <property type="entry name" value="CSA_PPIASE_2"/>
    <property type="match status" value="1"/>
</dbReference>
<evidence type="ECO:0000256" key="1">
    <source>
        <dbReference type="RuleBase" id="RU363019"/>
    </source>
</evidence>
<dbReference type="EMBL" id="ABDC03001708">
    <property type="status" value="NOT_ANNOTATED_CDS"/>
    <property type="molecule type" value="Genomic_DNA"/>
</dbReference>
<dbReference type="InterPro" id="IPR002130">
    <property type="entry name" value="Cyclophilin-type_PPIase_dom"/>
</dbReference>
<dbReference type="SUPFAM" id="SSF50891">
    <property type="entry name" value="Cyclophilin-like"/>
    <property type="match status" value="1"/>
</dbReference>
<keyword evidence="5" id="KW-1185">Reference proteome</keyword>
<dbReference type="GO" id="GO:0016018">
    <property type="term" value="F:cyclosporin A binding"/>
    <property type="evidence" value="ECO:0007669"/>
    <property type="project" value="TreeGrafter"/>
</dbReference>
<evidence type="ECO:0000313" key="5">
    <source>
        <dbReference type="Proteomes" id="UP000694394"/>
    </source>
</evidence>
<dbReference type="PANTHER" id="PTHR11071">
    <property type="entry name" value="PEPTIDYL-PROLYL CIS-TRANS ISOMERASE"/>
    <property type="match status" value="1"/>
</dbReference>
<sequence length="245" mass="26863">WQPPRALYVGEQATKVHAVFIPFGDSTDVLILLYCKTGDTEISISVFSELICVSSTKPMRIMESSSRPVWSDDDWLKKSGKRISRKMVLEPPESRNPGEPAAKKAHSDPRIGNKPAGHIQMLLRSDVVPMTAENFRCLCTCEKDFGFKGSSFHRIIPQFTCQGGDFTNHSGTGGKSIYGKKFDGENFMLEHPGPCRSSGAWGVGVLSHSLFSPLTPLTFLPTKAQGSKDGKPKQKVIIADCGELC</sequence>
<dbReference type="GO" id="GO:0003755">
    <property type="term" value="F:peptidyl-prolyl cis-trans isomerase activity"/>
    <property type="evidence" value="ECO:0007669"/>
    <property type="project" value="UniProtKB-UniRule"/>
</dbReference>
<comment type="similarity">
    <text evidence="1">Belongs to the cyclophilin-type PPIase family.</text>
</comment>
<dbReference type="Proteomes" id="UP000694394">
    <property type="component" value="Chromosome 2"/>
</dbReference>
<dbReference type="GeneTree" id="ENSGT00940000165717"/>
<accession>A0A8C5YE94</accession>
<dbReference type="EMBL" id="ABDC03001707">
    <property type="status" value="NOT_ANNOTATED_CDS"/>
    <property type="molecule type" value="Genomic_DNA"/>
</dbReference>
<organism evidence="4 5">
    <name type="scientific">Microcebus murinus</name>
    <name type="common">Gray mouse lemur</name>
    <name type="synonym">Lemur murinus</name>
    <dbReference type="NCBI Taxonomy" id="30608"/>
    <lineage>
        <taxon>Eukaryota</taxon>
        <taxon>Metazoa</taxon>
        <taxon>Chordata</taxon>
        <taxon>Craniata</taxon>
        <taxon>Vertebrata</taxon>
        <taxon>Euteleostomi</taxon>
        <taxon>Mammalia</taxon>
        <taxon>Eutheria</taxon>
        <taxon>Euarchontoglires</taxon>
        <taxon>Primates</taxon>
        <taxon>Strepsirrhini</taxon>
        <taxon>Lemuriformes</taxon>
        <taxon>Cheirogaleidae</taxon>
        <taxon>Microcebus</taxon>
    </lineage>
</organism>
<feature type="region of interest" description="Disordered" evidence="2">
    <location>
        <begin position="86"/>
        <end position="112"/>
    </location>
</feature>
<dbReference type="Pfam" id="PF00160">
    <property type="entry name" value="Pro_isomerase"/>
    <property type="match status" value="1"/>
</dbReference>
<dbReference type="EC" id="5.2.1.8" evidence="1"/>
<feature type="domain" description="PPIase cyclophilin-type" evidence="3">
    <location>
        <begin position="106"/>
        <end position="245"/>
    </location>
</feature>
<dbReference type="GO" id="GO:0006457">
    <property type="term" value="P:protein folding"/>
    <property type="evidence" value="ECO:0007669"/>
    <property type="project" value="TreeGrafter"/>
</dbReference>